<keyword evidence="2" id="KW-0472">Membrane</keyword>
<feature type="compositionally biased region" description="Basic and acidic residues" evidence="1">
    <location>
        <begin position="117"/>
        <end position="134"/>
    </location>
</feature>
<feature type="region of interest" description="Disordered" evidence="1">
    <location>
        <begin position="113"/>
        <end position="134"/>
    </location>
</feature>
<evidence type="ECO:0000313" key="4">
    <source>
        <dbReference type="Proteomes" id="UP001299970"/>
    </source>
</evidence>
<proteinExistence type="predicted"/>
<organism evidence="3 4">
    <name type="scientific">Pseudonocardia alaniniphila</name>
    <dbReference type="NCBI Taxonomy" id="75291"/>
    <lineage>
        <taxon>Bacteria</taxon>
        <taxon>Bacillati</taxon>
        <taxon>Actinomycetota</taxon>
        <taxon>Actinomycetes</taxon>
        <taxon>Pseudonocardiales</taxon>
        <taxon>Pseudonocardiaceae</taxon>
        <taxon>Pseudonocardia</taxon>
    </lineage>
</organism>
<keyword evidence="2" id="KW-1133">Transmembrane helix</keyword>
<sequence>MTGPHSADPPHRATSGASRTPDELRQDLGTLRAELGDTVEELAHRVDVPSRVRAKREETTARVQEQVTQAKAVLAKKAPTVDAAVHDQRTLIAVITLVLSYLLVSRMRRRKQRRKAVRAEADIPAIGRDENGTR</sequence>
<evidence type="ECO:0000313" key="3">
    <source>
        <dbReference type="EMBL" id="MCH6168458.1"/>
    </source>
</evidence>
<dbReference type="RefSeq" id="WP_241039096.1">
    <property type="nucleotide sequence ID" value="NZ_BAAAJF010000055.1"/>
</dbReference>
<comment type="caution">
    <text evidence="3">The sequence shown here is derived from an EMBL/GenBank/DDBJ whole genome shotgun (WGS) entry which is preliminary data.</text>
</comment>
<name>A0ABS9TJ48_9PSEU</name>
<dbReference type="Proteomes" id="UP001299970">
    <property type="component" value="Unassembled WGS sequence"/>
</dbReference>
<dbReference type="Pfam" id="PF12277">
    <property type="entry name" value="DUF3618"/>
    <property type="match status" value="1"/>
</dbReference>
<dbReference type="EMBL" id="JAKXMK010000019">
    <property type="protein sequence ID" value="MCH6168458.1"/>
    <property type="molecule type" value="Genomic_DNA"/>
</dbReference>
<reference evidence="3 4" key="1">
    <citation type="submission" date="2022-03" db="EMBL/GenBank/DDBJ databases">
        <title>Pseudonocardia alaer sp. nov., a novel actinomycete isolated from reed forest soil.</title>
        <authorList>
            <person name="Wang L."/>
        </authorList>
    </citation>
    <scope>NUCLEOTIDE SEQUENCE [LARGE SCALE GENOMIC DNA]</scope>
    <source>
        <strain evidence="3 4">Y-16303</strain>
    </source>
</reference>
<keyword evidence="2" id="KW-0812">Transmembrane</keyword>
<feature type="region of interest" description="Disordered" evidence="1">
    <location>
        <begin position="1"/>
        <end position="24"/>
    </location>
</feature>
<protein>
    <submittedName>
        <fullName evidence="3">DUF3618 domain-containing protein</fullName>
    </submittedName>
</protein>
<accession>A0ABS9TJ48</accession>
<dbReference type="InterPro" id="IPR022062">
    <property type="entry name" value="DUF3618"/>
</dbReference>
<feature type="transmembrane region" description="Helical" evidence="2">
    <location>
        <begin position="88"/>
        <end position="104"/>
    </location>
</feature>
<evidence type="ECO:0000256" key="2">
    <source>
        <dbReference type="SAM" id="Phobius"/>
    </source>
</evidence>
<evidence type="ECO:0000256" key="1">
    <source>
        <dbReference type="SAM" id="MobiDB-lite"/>
    </source>
</evidence>
<gene>
    <name evidence="3" type="ORF">MMF94_22425</name>
</gene>
<keyword evidence="4" id="KW-1185">Reference proteome</keyword>